<keyword evidence="2" id="KW-1133">Transmembrane helix</keyword>
<accession>A0A8J4PMH5</accession>
<dbReference type="OrthoDB" id="20333at2759"/>
<name>A0A8J4PMH5_9MYCE</name>
<evidence type="ECO:0000313" key="3">
    <source>
        <dbReference type="EMBL" id="KAF2069021.1"/>
    </source>
</evidence>
<gene>
    <name evidence="3" type="ORF">CYY_009661</name>
</gene>
<dbReference type="EMBL" id="AJWJ01000769">
    <property type="protein sequence ID" value="KAF2069021.1"/>
    <property type="molecule type" value="Genomic_DNA"/>
</dbReference>
<keyword evidence="2" id="KW-0812">Transmembrane</keyword>
<protein>
    <recommendedName>
        <fullName evidence="5">Transmembrane protein</fullName>
    </recommendedName>
</protein>
<feature type="transmembrane region" description="Helical" evidence="2">
    <location>
        <begin position="45"/>
        <end position="67"/>
    </location>
</feature>
<keyword evidence="2" id="KW-0472">Membrane</keyword>
<evidence type="ECO:0000313" key="4">
    <source>
        <dbReference type="Proteomes" id="UP000695562"/>
    </source>
</evidence>
<sequence length="194" mass="21744">MDMEEIRTDNSPPAAATHNDAAAASNSHQNKKSVRDHLSSINFRPIHIVVLLISLLMVVYGITQIAVACAKDGISARHAWAFVVNGIFCLVTGLFGISTAFRARKHGKMFLLLNLLTLGESIVLFIAYSALLHHYIKEDCGDNFWWCRDMERYLSVALGIFWSWNIFLIPASLIASIVNLKHHENKDNNNNNSH</sequence>
<proteinExistence type="predicted"/>
<evidence type="ECO:0008006" key="5">
    <source>
        <dbReference type="Google" id="ProtNLM"/>
    </source>
</evidence>
<feature type="transmembrane region" description="Helical" evidence="2">
    <location>
        <begin position="79"/>
        <end position="97"/>
    </location>
</feature>
<comment type="caution">
    <text evidence="3">The sequence shown here is derived from an EMBL/GenBank/DDBJ whole genome shotgun (WGS) entry which is preliminary data.</text>
</comment>
<evidence type="ECO:0000256" key="2">
    <source>
        <dbReference type="SAM" id="Phobius"/>
    </source>
</evidence>
<dbReference type="AlphaFoldDB" id="A0A8J4PMH5"/>
<feature type="compositionally biased region" description="Low complexity" evidence="1">
    <location>
        <begin position="14"/>
        <end position="28"/>
    </location>
</feature>
<keyword evidence="4" id="KW-1185">Reference proteome</keyword>
<organism evidence="3 4">
    <name type="scientific">Polysphondylium violaceum</name>
    <dbReference type="NCBI Taxonomy" id="133409"/>
    <lineage>
        <taxon>Eukaryota</taxon>
        <taxon>Amoebozoa</taxon>
        <taxon>Evosea</taxon>
        <taxon>Eumycetozoa</taxon>
        <taxon>Dictyostelia</taxon>
        <taxon>Dictyosteliales</taxon>
        <taxon>Dictyosteliaceae</taxon>
        <taxon>Polysphondylium</taxon>
    </lineage>
</organism>
<reference evidence="3" key="1">
    <citation type="submission" date="2020-01" db="EMBL/GenBank/DDBJ databases">
        <title>Development of genomics and gene disruption for Polysphondylium violaceum indicates a role for the polyketide synthase stlB in stalk morphogenesis.</title>
        <authorList>
            <person name="Narita B."/>
            <person name="Kawabe Y."/>
            <person name="Kin K."/>
            <person name="Saito T."/>
            <person name="Gibbs R."/>
            <person name="Kuspa A."/>
            <person name="Muzny D."/>
            <person name="Queller D."/>
            <person name="Richards S."/>
            <person name="Strassman J."/>
            <person name="Sucgang R."/>
            <person name="Worley K."/>
            <person name="Schaap P."/>
        </authorList>
    </citation>
    <scope>NUCLEOTIDE SEQUENCE</scope>
    <source>
        <strain evidence="3">QSvi11</strain>
    </source>
</reference>
<feature type="transmembrane region" description="Helical" evidence="2">
    <location>
        <begin position="109"/>
        <end position="136"/>
    </location>
</feature>
<feature type="transmembrane region" description="Helical" evidence="2">
    <location>
        <begin position="156"/>
        <end position="178"/>
    </location>
</feature>
<dbReference type="Proteomes" id="UP000695562">
    <property type="component" value="Unassembled WGS sequence"/>
</dbReference>
<feature type="region of interest" description="Disordered" evidence="1">
    <location>
        <begin position="1"/>
        <end position="31"/>
    </location>
</feature>
<evidence type="ECO:0000256" key="1">
    <source>
        <dbReference type="SAM" id="MobiDB-lite"/>
    </source>
</evidence>